<evidence type="ECO:0000256" key="3">
    <source>
        <dbReference type="SAM" id="SignalP"/>
    </source>
</evidence>
<name>A0A2I1PBG8_9MICO</name>
<keyword evidence="2" id="KW-1133">Transmembrane helix</keyword>
<feature type="signal peptide" evidence="3">
    <location>
        <begin position="1"/>
        <end position="25"/>
    </location>
</feature>
<feature type="region of interest" description="Disordered" evidence="1">
    <location>
        <begin position="21"/>
        <end position="70"/>
    </location>
</feature>
<feature type="transmembrane region" description="Helical" evidence="2">
    <location>
        <begin position="289"/>
        <end position="311"/>
    </location>
</feature>
<keyword evidence="2" id="KW-0472">Membrane</keyword>
<keyword evidence="3" id="KW-0732">Signal</keyword>
<feature type="chain" id="PRO_5014171112" description="Gram-positive cocci surface proteins LPxTG domain-containing protein" evidence="3">
    <location>
        <begin position="26"/>
        <end position="314"/>
    </location>
</feature>
<sequence length="314" mass="33482">MDSTKTFAVGTALLLGAALATPASAAPDDRTSGPDWEPLPITFEVGEADGQGERPWSVSVDGDVTQPKKGEDGLATLNLLVTDYNNNLNNDHPDHGPSSLGIQDDGLTGCQEGTPGKMPSGRTSEDESFRWVVDEESTEDNPIVDPEFAPGHYEKTQTSKLSPETRALEVVTVTCPTESDWGYMFGNSFFVRTSDTEFTRVATVVTEGTFHEGGESVFHTVEGWEFLEQLEKEERPDGMSDAEWADKLVAEGVVPADKRWYVANEEPPGEDDDEGPIVDTGVEAGDQSAAFAAGLAGVALLGAGGATVAAARRR</sequence>
<accession>A0A2I1PBG8</accession>
<proteinExistence type="predicted"/>
<evidence type="ECO:0000256" key="2">
    <source>
        <dbReference type="SAM" id="Phobius"/>
    </source>
</evidence>
<dbReference type="EMBL" id="PKIZ01000007">
    <property type="protein sequence ID" value="PKZ41970.1"/>
    <property type="molecule type" value="Genomic_DNA"/>
</dbReference>
<keyword evidence="2" id="KW-0812">Transmembrane</keyword>
<keyword evidence="5" id="KW-1185">Reference proteome</keyword>
<evidence type="ECO:0000313" key="5">
    <source>
        <dbReference type="Proteomes" id="UP000234206"/>
    </source>
</evidence>
<evidence type="ECO:0008006" key="6">
    <source>
        <dbReference type="Google" id="ProtNLM"/>
    </source>
</evidence>
<organism evidence="4 5">
    <name type="scientific">Kytococcus schroeteri</name>
    <dbReference type="NCBI Taxonomy" id="138300"/>
    <lineage>
        <taxon>Bacteria</taxon>
        <taxon>Bacillati</taxon>
        <taxon>Actinomycetota</taxon>
        <taxon>Actinomycetes</taxon>
        <taxon>Micrococcales</taxon>
        <taxon>Kytococcaceae</taxon>
        <taxon>Kytococcus</taxon>
    </lineage>
</organism>
<dbReference type="Proteomes" id="UP000234206">
    <property type="component" value="Unassembled WGS sequence"/>
</dbReference>
<reference evidence="4 5" key="1">
    <citation type="submission" date="2017-12" db="EMBL/GenBank/DDBJ databases">
        <title>Phylogenetic diversity of female urinary microbiome.</title>
        <authorList>
            <person name="Thomas-White K."/>
            <person name="Wolfe A.J."/>
        </authorList>
    </citation>
    <scope>NUCLEOTIDE SEQUENCE [LARGE SCALE GENOMIC DNA]</scope>
    <source>
        <strain evidence="4 5">UMB1298</strain>
    </source>
</reference>
<feature type="region of interest" description="Disordered" evidence="1">
    <location>
        <begin position="107"/>
        <end position="126"/>
    </location>
</feature>
<gene>
    <name evidence="4" type="ORF">CYJ76_04785</name>
</gene>
<dbReference type="OrthoDB" id="5162667at2"/>
<protein>
    <recommendedName>
        <fullName evidence="6">Gram-positive cocci surface proteins LPxTG domain-containing protein</fullName>
    </recommendedName>
</protein>
<evidence type="ECO:0000313" key="4">
    <source>
        <dbReference type="EMBL" id="PKZ41970.1"/>
    </source>
</evidence>
<dbReference type="RefSeq" id="WP_070705720.1">
    <property type="nucleotide sequence ID" value="NZ_PKIZ01000007.1"/>
</dbReference>
<comment type="caution">
    <text evidence="4">The sequence shown here is derived from an EMBL/GenBank/DDBJ whole genome shotgun (WGS) entry which is preliminary data.</text>
</comment>
<evidence type="ECO:0000256" key="1">
    <source>
        <dbReference type="SAM" id="MobiDB-lite"/>
    </source>
</evidence>
<dbReference type="AlphaFoldDB" id="A0A2I1PBG8"/>